<feature type="domain" description="MOFRL" evidence="1">
    <location>
        <begin position="262"/>
        <end position="361"/>
    </location>
</feature>
<dbReference type="RefSeq" id="WP_159974411.1">
    <property type="nucleotide sequence ID" value="NZ_BLIV01000001.1"/>
</dbReference>
<evidence type="ECO:0000313" key="4">
    <source>
        <dbReference type="Proteomes" id="UP000436522"/>
    </source>
</evidence>
<dbReference type="OrthoDB" id="9766552at2"/>
<dbReference type="InterPro" id="IPR039760">
    <property type="entry name" value="MOFRL_protein"/>
</dbReference>
<comment type="caution">
    <text evidence="3">The sequence shown here is derived from an EMBL/GenBank/DDBJ whole genome shotgun (WGS) entry which is preliminary data.</text>
</comment>
<reference evidence="3 4" key="1">
    <citation type="submission" date="2019-12" db="EMBL/GenBank/DDBJ databases">
        <title>Roseobacter cerasinus sp. nov., isolated from seawater around aquaculture.</title>
        <authorList>
            <person name="Muramatsu S."/>
            <person name="Takabe Y."/>
            <person name="Mori K."/>
            <person name="Takaichi S."/>
            <person name="Hanada S."/>
        </authorList>
    </citation>
    <scope>NUCLEOTIDE SEQUENCE [LARGE SCALE GENOMIC DNA]</scope>
    <source>
        <strain evidence="3 4">AI77</strain>
    </source>
</reference>
<dbReference type="SUPFAM" id="SSF82544">
    <property type="entry name" value="GckA/TtuD-like"/>
    <property type="match status" value="1"/>
</dbReference>
<evidence type="ECO:0000313" key="3">
    <source>
        <dbReference type="EMBL" id="GFE48515.1"/>
    </source>
</evidence>
<dbReference type="Proteomes" id="UP000436522">
    <property type="component" value="Unassembled WGS sequence"/>
</dbReference>
<dbReference type="PANTHER" id="PTHR12227">
    <property type="entry name" value="GLYCERATE KINASE"/>
    <property type="match status" value="1"/>
</dbReference>
<feature type="domain" description="MOFRL-associated" evidence="2">
    <location>
        <begin position="6"/>
        <end position="195"/>
    </location>
</feature>
<dbReference type="Pfam" id="PF13660">
    <property type="entry name" value="DUF4147"/>
    <property type="match status" value="1"/>
</dbReference>
<gene>
    <name evidence="3" type="primary">ttuD2</name>
    <name evidence="3" type="ORF">So717_02680</name>
</gene>
<sequence length="368" mass="36639">MHTTDLEALFWAGVAAVRGDRAVAAALTARPCPPPDQIVAVGKAATAMARAAHAAFPEAPLLVVTKYHHGQGAPEGAEVIEAAHPVPDENSLAAGARLLEAVSGMAAGSHLLMLVSGGASALAEASLDGLDLAGLKARAQEMLASGADIHAMNAARTAVSRVKGGKLLGQFQGTSVTTLAISDVEGDSLAVIGSGIGDAPAIPAFGFDARIVASNAIARAAVVAAAKQTGLPVGTNDEALYDDIAALAPRIGAALRSAGPGVHVFGGEPTVILPPNPGEGGRNQALALMLAQEIKGMSGLRLLVAGTDGTDGPTDAAGALVDGTTWDDTAIDALDHADAGTWLNAKGALLKTGPTGTNVMDLVIALKD</sequence>
<accession>A0A640VNT1</accession>
<dbReference type="PANTHER" id="PTHR12227:SF0">
    <property type="entry name" value="GLYCERATE KINASE"/>
    <property type="match status" value="1"/>
</dbReference>
<dbReference type="InterPro" id="IPR038614">
    <property type="entry name" value="GK_N_sf"/>
</dbReference>
<dbReference type="EMBL" id="BLIV01000001">
    <property type="protein sequence ID" value="GFE48515.1"/>
    <property type="molecule type" value="Genomic_DNA"/>
</dbReference>
<dbReference type="InterPro" id="IPR037035">
    <property type="entry name" value="GK-like_C_sf"/>
</dbReference>
<evidence type="ECO:0000259" key="1">
    <source>
        <dbReference type="Pfam" id="PF05161"/>
    </source>
</evidence>
<proteinExistence type="predicted"/>
<keyword evidence="4" id="KW-1185">Reference proteome</keyword>
<dbReference type="InterPro" id="IPR025286">
    <property type="entry name" value="MOFRL_assoc_dom"/>
</dbReference>
<evidence type="ECO:0000259" key="2">
    <source>
        <dbReference type="Pfam" id="PF13660"/>
    </source>
</evidence>
<organism evidence="3 4">
    <name type="scientific">Roseobacter cerasinus</name>
    <dbReference type="NCBI Taxonomy" id="2602289"/>
    <lineage>
        <taxon>Bacteria</taxon>
        <taxon>Pseudomonadati</taxon>
        <taxon>Pseudomonadota</taxon>
        <taxon>Alphaproteobacteria</taxon>
        <taxon>Rhodobacterales</taxon>
        <taxon>Roseobacteraceae</taxon>
        <taxon>Roseobacter</taxon>
    </lineage>
</organism>
<dbReference type="GO" id="GO:0005737">
    <property type="term" value="C:cytoplasm"/>
    <property type="evidence" value="ECO:0007669"/>
    <property type="project" value="TreeGrafter"/>
</dbReference>
<dbReference type="Gene3D" id="3.40.1480.10">
    <property type="entry name" value="MOFRL domain"/>
    <property type="match status" value="1"/>
</dbReference>
<dbReference type="InterPro" id="IPR007835">
    <property type="entry name" value="MOFRL"/>
</dbReference>
<dbReference type="GO" id="GO:0008887">
    <property type="term" value="F:glycerate kinase activity"/>
    <property type="evidence" value="ECO:0007669"/>
    <property type="project" value="InterPro"/>
</dbReference>
<dbReference type="AlphaFoldDB" id="A0A640VNT1"/>
<protein>
    <submittedName>
        <fullName evidence="3">Hydroxypyruvate reductase</fullName>
    </submittedName>
</protein>
<dbReference type="Gene3D" id="3.40.50.10180">
    <property type="entry name" value="Glycerate kinase, MOFRL-like N-terminal domain"/>
    <property type="match status" value="1"/>
</dbReference>
<name>A0A640VNT1_9RHOB</name>
<keyword evidence="3" id="KW-0670">Pyruvate</keyword>
<dbReference type="Pfam" id="PF05161">
    <property type="entry name" value="MOFRL"/>
    <property type="match status" value="1"/>
</dbReference>